<dbReference type="AlphaFoldDB" id="A0A2M8EJQ7"/>
<protein>
    <submittedName>
        <fullName evidence="1">Uncharacterized protein</fullName>
    </submittedName>
</protein>
<dbReference type="Proteomes" id="UP000228781">
    <property type="component" value="Unassembled WGS sequence"/>
</dbReference>
<sequence length="81" mass="9263">MLDTDEIRAILEEAYDGVCAKVKGTEGTNEEVKWQDIEIHLDHALEILDAIKRPKRELEPDLDLSFPAEGDFKRRVQIGKT</sequence>
<name>A0A2M8EJQ7_UNCKA</name>
<evidence type="ECO:0000313" key="1">
    <source>
        <dbReference type="EMBL" id="PJC22965.1"/>
    </source>
</evidence>
<dbReference type="EMBL" id="PFSK01000014">
    <property type="protein sequence ID" value="PJC22965.1"/>
    <property type="molecule type" value="Genomic_DNA"/>
</dbReference>
<proteinExistence type="predicted"/>
<organism evidence="1 2">
    <name type="scientific">candidate division WWE3 bacterium CG_4_9_14_0_2_um_filter_48_10</name>
    <dbReference type="NCBI Taxonomy" id="1975078"/>
    <lineage>
        <taxon>Bacteria</taxon>
        <taxon>Katanobacteria</taxon>
    </lineage>
</organism>
<accession>A0A2M8EJQ7</accession>
<evidence type="ECO:0000313" key="2">
    <source>
        <dbReference type="Proteomes" id="UP000228781"/>
    </source>
</evidence>
<comment type="caution">
    <text evidence="1">The sequence shown here is derived from an EMBL/GenBank/DDBJ whole genome shotgun (WGS) entry which is preliminary data.</text>
</comment>
<reference evidence="2" key="1">
    <citation type="submission" date="2017-09" db="EMBL/GenBank/DDBJ databases">
        <title>Depth-based differentiation of microbial function through sediment-hosted aquifers and enrichment of novel symbionts in the deep terrestrial subsurface.</title>
        <authorList>
            <person name="Probst A.J."/>
            <person name="Ladd B."/>
            <person name="Jarett J.K."/>
            <person name="Geller-Mcgrath D.E."/>
            <person name="Sieber C.M.K."/>
            <person name="Emerson J.B."/>
            <person name="Anantharaman K."/>
            <person name="Thomas B.C."/>
            <person name="Malmstrom R."/>
            <person name="Stieglmeier M."/>
            <person name="Klingl A."/>
            <person name="Woyke T."/>
            <person name="Ryan C.M."/>
            <person name="Banfield J.F."/>
        </authorList>
    </citation>
    <scope>NUCLEOTIDE SEQUENCE [LARGE SCALE GENOMIC DNA]</scope>
</reference>
<gene>
    <name evidence="1" type="ORF">CO059_01115</name>
</gene>